<dbReference type="OrthoDB" id="5801306at2"/>
<protein>
    <submittedName>
        <fullName evidence="2">Putative DNA-binding WGR domain protein</fullName>
    </submittedName>
</protein>
<dbReference type="CDD" id="cd07996">
    <property type="entry name" value="WGR_MMR_like"/>
    <property type="match status" value="1"/>
</dbReference>
<evidence type="ECO:0000313" key="3">
    <source>
        <dbReference type="Proteomes" id="UP000320582"/>
    </source>
</evidence>
<dbReference type="InterPro" id="IPR008893">
    <property type="entry name" value="WGR_domain"/>
</dbReference>
<dbReference type="SUPFAM" id="SSF142921">
    <property type="entry name" value="WGR domain-like"/>
    <property type="match status" value="1"/>
</dbReference>
<dbReference type="Pfam" id="PF05406">
    <property type="entry name" value="WGR"/>
    <property type="match status" value="1"/>
</dbReference>
<comment type="caution">
    <text evidence="2">The sequence shown here is derived from an EMBL/GenBank/DDBJ whole genome shotgun (WGS) entry which is preliminary data.</text>
</comment>
<evidence type="ECO:0000313" key="2">
    <source>
        <dbReference type="EMBL" id="TQM89477.1"/>
    </source>
</evidence>
<dbReference type="InterPro" id="IPR049809">
    <property type="entry name" value="YehF/YfeS-like_WGR"/>
</dbReference>
<dbReference type="Gene3D" id="2.20.140.10">
    <property type="entry name" value="WGR domain"/>
    <property type="match status" value="1"/>
</dbReference>
<dbReference type="RefSeq" id="WP_142085893.1">
    <property type="nucleotide sequence ID" value="NZ_VFPT01000006.1"/>
</dbReference>
<evidence type="ECO:0000259" key="1">
    <source>
        <dbReference type="PROSITE" id="PS51977"/>
    </source>
</evidence>
<accession>A0A543K307</accession>
<name>A0A543K307_9RHOB</name>
<keyword evidence="3" id="KW-1185">Reference proteome</keyword>
<keyword evidence="2" id="KW-0238">DNA-binding</keyword>
<dbReference type="GO" id="GO:0003677">
    <property type="term" value="F:DNA binding"/>
    <property type="evidence" value="ECO:0007669"/>
    <property type="project" value="UniProtKB-KW"/>
</dbReference>
<reference evidence="2 3" key="1">
    <citation type="submission" date="2019-06" db="EMBL/GenBank/DDBJ databases">
        <title>Genomic Encyclopedia of Archaeal and Bacterial Type Strains, Phase II (KMG-II): from individual species to whole genera.</title>
        <authorList>
            <person name="Goeker M."/>
        </authorList>
    </citation>
    <scope>NUCLEOTIDE SEQUENCE [LARGE SCALE GENOMIC DNA]</scope>
    <source>
        <strain evidence="2 3">DSM 18423</strain>
    </source>
</reference>
<feature type="domain" description="WGR" evidence="1">
    <location>
        <begin position="7"/>
        <end position="85"/>
    </location>
</feature>
<sequence>MFDTTAQLEVFPTDLQMRRIDVARNMRRFYRMSVQPDLFGGASLLREWGRIGYRGQMMTEPYADEGQAVTALMKLACVKKRRGYA</sequence>
<proteinExistence type="predicted"/>
<organism evidence="2 3">
    <name type="scientific">Roseinatronobacter monicus</name>
    <dbReference type="NCBI Taxonomy" id="393481"/>
    <lineage>
        <taxon>Bacteria</taxon>
        <taxon>Pseudomonadati</taxon>
        <taxon>Pseudomonadota</taxon>
        <taxon>Alphaproteobacteria</taxon>
        <taxon>Rhodobacterales</taxon>
        <taxon>Paracoccaceae</taxon>
        <taxon>Roseinatronobacter</taxon>
    </lineage>
</organism>
<dbReference type="InterPro" id="IPR036930">
    <property type="entry name" value="WGR_dom_sf"/>
</dbReference>
<dbReference type="Proteomes" id="UP000320582">
    <property type="component" value="Unassembled WGS sequence"/>
</dbReference>
<gene>
    <name evidence="2" type="ORF">BD293_4496</name>
</gene>
<dbReference type="EMBL" id="VFPT01000006">
    <property type="protein sequence ID" value="TQM89477.1"/>
    <property type="molecule type" value="Genomic_DNA"/>
</dbReference>
<dbReference type="PROSITE" id="PS51977">
    <property type="entry name" value="WGR"/>
    <property type="match status" value="1"/>
</dbReference>
<dbReference type="AlphaFoldDB" id="A0A543K307"/>
<dbReference type="SMART" id="SM00773">
    <property type="entry name" value="WGR"/>
    <property type="match status" value="1"/>
</dbReference>